<comment type="caution">
    <text evidence="1">The sequence shown here is derived from an EMBL/GenBank/DDBJ whole genome shotgun (WGS) entry which is preliminary data.</text>
</comment>
<reference evidence="1" key="2">
    <citation type="submission" date="2020-09" db="EMBL/GenBank/DDBJ databases">
        <authorList>
            <person name="Sun Q."/>
            <person name="Zhou Y."/>
        </authorList>
    </citation>
    <scope>NUCLEOTIDE SEQUENCE</scope>
    <source>
        <strain evidence="1">CGMCC 1.12919</strain>
    </source>
</reference>
<dbReference type="Proteomes" id="UP000637002">
    <property type="component" value="Unassembled WGS sequence"/>
</dbReference>
<reference evidence="1" key="1">
    <citation type="journal article" date="2014" name="Int. J. Syst. Evol. Microbiol.">
        <title>Complete genome sequence of Corynebacterium casei LMG S-19264T (=DSM 44701T), isolated from a smear-ripened cheese.</title>
        <authorList>
            <consortium name="US DOE Joint Genome Institute (JGI-PGF)"/>
            <person name="Walter F."/>
            <person name="Albersmeier A."/>
            <person name="Kalinowski J."/>
            <person name="Ruckert C."/>
        </authorList>
    </citation>
    <scope>NUCLEOTIDE SEQUENCE</scope>
    <source>
        <strain evidence="1">CGMCC 1.12919</strain>
    </source>
</reference>
<protein>
    <submittedName>
        <fullName evidence="1">Uncharacterized protein</fullName>
    </submittedName>
</protein>
<gene>
    <name evidence="1" type="ORF">GCM10010994_15360</name>
</gene>
<accession>A0A916XAE0</accession>
<evidence type="ECO:0000313" key="1">
    <source>
        <dbReference type="EMBL" id="GGC57328.1"/>
    </source>
</evidence>
<evidence type="ECO:0000313" key="2">
    <source>
        <dbReference type="Proteomes" id="UP000637002"/>
    </source>
</evidence>
<keyword evidence="2" id="KW-1185">Reference proteome</keyword>
<dbReference type="AlphaFoldDB" id="A0A916XAE0"/>
<organism evidence="1 2">
    <name type="scientific">Chelatococcus reniformis</name>
    <dbReference type="NCBI Taxonomy" id="1494448"/>
    <lineage>
        <taxon>Bacteria</taxon>
        <taxon>Pseudomonadati</taxon>
        <taxon>Pseudomonadota</taxon>
        <taxon>Alphaproteobacteria</taxon>
        <taxon>Hyphomicrobiales</taxon>
        <taxon>Chelatococcaceae</taxon>
        <taxon>Chelatococcus</taxon>
    </lineage>
</organism>
<proteinExistence type="predicted"/>
<name>A0A916XAE0_9HYPH</name>
<dbReference type="RefSeq" id="WP_188608530.1">
    <property type="nucleotide sequence ID" value="NZ_BMGG01000002.1"/>
</dbReference>
<sequence>MGNVVQFRLRPSLDHDDEIPEVDLVTAVDVAIRDLRDIARQSLASATREQANSCRLMLERAYEAAVRR</sequence>
<dbReference type="EMBL" id="BMGG01000002">
    <property type="protein sequence ID" value="GGC57328.1"/>
    <property type="molecule type" value="Genomic_DNA"/>
</dbReference>